<feature type="compositionally biased region" description="Low complexity" evidence="7">
    <location>
        <begin position="73"/>
        <end position="104"/>
    </location>
</feature>
<name>A0A397GPV2_9GLOM</name>
<dbReference type="InterPro" id="IPR017907">
    <property type="entry name" value="Znf_RING_CS"/>
</dbReference>
<dbReference type="PANTHER" id="PTHR11224:SF10">
    <property type="entry name" value="IP09428P-RELATED"/>
    <property type="match status" value="1"/>
</dbReference>
<dbReference type="SUPFAM" id="SSF57850">
    <property type="entry name" value="RING/U-box"/>
    <property type="match status" value="1"/>
</dbReference>
<evidence type="ECO:0000256" key="4">
    <source>
        <dbReference type="ARBA" id="ARBA00022771"/>
    </source>
</evidence>
<protein>
    <recommendedName>
        <fullName evidence="12">RING-type E3 ubiquitin transferase</fullName>
    </recommendedName>
</protein>
<evidence type="ECO:0000256" key="1">
    <source>
        <dbReference type="ARBA" id="ARBA00022679"/>
    </source>
</evidence>
<dbReference type="InterPro" id="IPR013083">
    <property type="entry name" value="Znf_RING/FYVE/PHD"/>
</dbReference>
<evidence type="ECO:0000259" key="9">
    <source>
        <dbReference type="PROSITE" id="PS50103"/>
    </source>
</evidence>
<dbReference type="Gene3D" id="3.30.40.10">
    <property type="entry name" value="Zinc/RING finger domain, C3HC4 (zinc finger)"/>
    <property type="match status" value="1"/>
</dbReference>
<dbReference type="InterPro" id="IPR018957">
    <property type="entry name" value="Znf_C3HC4_RING-type"/>
</dbReference>
<dbReference type="Pfam" id="PF00097">
    <property type="entry name" value="zf-C3HC4"/>
    <property type="match status" value="1"/>
</dbReference>
<evidence type="ECO:0000313" key="10">
    <source>
        <dbReference type="EMBL" id="RHZ51063.1"/>
    </source>
</evidence>
<dbReference type="Gene3D" id="4.10.1000.10">
    <property type="entry name" value="Zinc finger, CCCH-type"/>
    <property type="match status" value="1"/>
</dbReference>
<evidence type="ECO:0000256" key="2">
    <source>
        <dbReference type="ARBA" id="ARBA00022723"/>
    </source>
</evidence>
<reference evidence="10 11" key="1">
    <citation type="submission" date="2018-08" db="EMBL/GenBank/DDBJ databases">
        <title>Genome and evolution of the arbuscular mycorrhizal fungus Diversispora epigaea (formerly Glomus versiforme) and its bacterial endosymbionts.</title>
        <authorList>
            <person name="Sun X."/>
            <person name="Fei Z."/>
            <person name="Harrison M."/>
        </authorList>
    </citation>
    <scope>NUCLEOTIDE SEQUENCE [LARGE SCALE GENOMIC DNA]</scope>
    <source>
        <strain evidence="10 11">IT104</strain>
    </source>
</reference>
<evidence type="ECO:0000313" key="11">
    <source>
        <dbReference type="Proteomes" id="UP000266861"/>
    </source>
</evidence>
<feature type="domain" description="C3H1-type" evidence="9">
    <location>
        <begin position="125"/>
        <end position="152"/>
    </location>
</feature>
<dbReference type="PROSITE" id="PS50089">
    <property type="entry name" value="ZF_RING_2"/>
    <property type="match status" value="1"/>
</dbReference>
<dbReference type="Pfam" id="PF18044">
    <property type="entry name" value="zf-CCCH_4"/>
    <property type="match status" value="1"/>
</dbReference>
<feature type="region of interest" description="Disordered" evidence="7">
    <location>
        <begin position="391"/>
        <end position="424"/>
    </location>
</feature>
<dbReference type="AlphaFoldDB" id="A0A397GPV2"/>
<accession>A0A397GPV2</accession>
<gene>
    <name evidence="10" type="ORF">Glove_485g22</name>
</gene>
<dbReference type="PANTHER" id="PTHR11224">
    <property type="entry name" value="MAKORIN-RELATED"/>
    <property type="match status" value="1"/>
</dbReference>
<dbReference type="STRING" id="1348612.A0A397GPV2"/>
<keyword evidence="1" id="KW-0808">Transferase</keyword>
<feature type="zinc finger region" description="C3H1-type" evidence="6">
    <location>
        <begin position="271"/>
        <end position="299"/>
    </location>
</feature>
<dbReference type="OrthoDB" id="250836at2759"/>
<evidence type="ECO:0000256" key="5">
    <source>
        <dbReference type="ARBA" id="ARBA00022833"/>
    </source>
</evidence>
<feature type="domain" description="RING-type" evidence="8">
    <location>
        <begin position="191"/>
        <end position="242"/>
    </location>
</feature>
<dbReference type="Gene3D" id="2.30.30.1190">
    <property type="match status" value="1"/>
</dbReference>
<keyword evidence="5 6" id="KW-0862">Zinc</keyword>
<dbReference type="Proteomes" id="UP000266861">
    <property type="component" value="Unassembled WGS sequence"/>
</dbReference>
<comment type="caution">
    <text evidence="10">The sequence shown here is derived from an EMBL/GenBank/DDBJ whole genome shotgun (WGS) entry which is preliminary data.</text>
</comment>
<dbReference type="PROSITE" id="PS00518">
    <property type="entry name" value="ZF_RING_1"/>
    <property type="match status" value="1"/>
</dbReference>
<feature type="domain" description="C3H1-type" evidence="9">
    <location>
        <begin position="271"/>
        <end position="299"/>
    </location>
</feature>
<keyword evidence="11" id="KW-1185">Reference proteome</keyword>
<feature type="region of interest" description="Disordered" evidence="7">
    <location>
        <begin position="48"/>
        <end position="104"/>
    </location>
</feature>
<dbReference type="InterPro" id="IPR045072">
    <property type="entry name" value="MKRN-like"/>
</dbReference>
<dbReference type="PROSITE" id="PS50103">
    <property type="entry name" value="ZF_C3H1"/>
    <property type="match status" value="3"/>
</dbReference>
<proteinExistence type="predicted"/>
<dbReference type="InterPro" id="IPR000571">
    <property type="entry name" value="Znf_CCCH"/>
</dbReference>
<sequence length="452" mass="51682">MPYYGYKTPYVRSPQRSPCPPVCRNYANGFCRNGQNCDFSHIRDTNNHSMQNYNGEGSSSTNKSNPSHRSDPNSSRTQSSNTSSNISSNISTNSSSNTSSDINSTNLVTTTSSFRSSNSHNSHSRRKTKICEFFLQNRCRFGDDCWNKHEIQEIPEMPETTVIEVLENKEVVVEHKKKEKQKEKEEEENICSICYDTPQIFGLLVHCDHVFCRDCIKEWRKTDNLSSPFQTIDTTKTCPVCRKNSPYIVPSQSFAKSGSIKDQIISSYRERLAQIPCKYFQDSKKCPFADECHYKHANPDGSRCILGPPRKKKPRSVRQIGNFRYLEVSGESSGFDISTISEILGGLTRNRSFRHIFAGNWGDEWDDEMDFTQPVTWDDEFPFDDQFNDVTSFSPENQSGNSEGEDIPEVINGDNSGWSTWDDCSPETFDDNNTSFADIFRDENWWQGLNSL</sequence>
<evidence type="ECO:0000259" key="8">
    <source>
        <dbReference type="PROSITE" id="PS50089"/>
    </source>
</evidence>
<dbReference type="SUPFAM" id="SSF90229">
    <property type="entry name" value="CCCH zinc finger"/>
    <property type="match status" value="2"/>
</dbReference>
<dbReference type="SMART" id="SM00184">
    <property type="entry name" value="RING"/>
    <property type="match status" value="1"/>
</dbReference>
<feature type="compositionally biased region" description="Polar residues" evidence="7">
    <location>
        <begin position="391"/>
        <end position="402"/>
    </location>
</feature>
<dbReference type="GO" id="GO:0000209">
    <property type="term" value="P:protein polyubiquitination"/>
    <property type="evidence" value="ECO:0007669"/>
    <property type="project" value="InterPro"/>
</dbReference>
<keyword evidence="4 6" id="KW-0863">Zinc-finger</keyword>
<evidence type="ECO:0000256" key="3">
    <source>
        <dbReference type="ARBA" id="ARBA00022737"/>
    </source>
</evidence>
<dbReference type="InterPro" id="IPR041367">
    <property type="entry name" value="Znf-CCCH_4"/>
</dbReference>
<dbReference type="InterPro" id="IPR001841">
    <property type="entry name" value="Znf_RING"/>
</dbReference>
<evidence type="ECO:0008006" key="12">
    <source>
        <dbReference type="Google" id="ProtNLM"/>
    </source>
</evidence>
<keyword evidence="3" id="KW-0677">Repeat</keyword>
<keyword evidence="2 6" id="KW-0479">Metal-binding</keyword>
<dbReference type="GO" id="GO:0008270">
    <property type="term" value="F:zinc ion binding"/>
    <property type="evidence" value="ECO:0007669"/>
    <property type="project" value="UniProtKB-KW"/>
</dbReference>
<feature type="compositionally biased region" description="Polar residues" evidence="7">
    <location>
        <begin position="48"/>
        <end position="67"/>
    </location>
</feature>
<feature type="zinc finger region" description="C3H1-type" evidence="6">
    <location>
        <begin position="17"/>
        <end position="44"/>
    </location>
</feature>
<dbReference type="InterPro" id="IPR036855">
    <property type="entry name" value="Znf_CCCH_sf"/>
</dbReference>
<feature type="domain" description="C3H1-type" evidence="9">
    <location>
        <begin position="17"/>
        <end position="44"/>
    </location>
</feature>
<dbReference type="GO" id="GO:0061630">
    <property type="term" value="F:ubiquitin protein ligase activity"/>
    <property type="evidence" value="ECO:0007669"/>
    <property type="project" value="UniProtKB-EC"/>
</dbReference>
<dbReference type="SMART" id="SM00356">
    <property type="entry name" value="ZnF_C3H1"/>
    <property type="match status" value="3"/>
</dbReference>
<dbReference type="EMBL" id="PQFF01000423">
    <property type="protein sequence ID" value="RHZ51063.1"/>
    <property type="molecule type" value="Genomic_DNA"/>
</dbReference>
<evidence type="ECO:0000256" key="6">
    <source>
        <dbReference type="PROSITE-ProRule" id="PRU00723"/>
    </source>
</evidence>
<evidence type="ECO:0000256" key="7">
    <source>
        <dbReference type="SAM" id="MobiDB-lite"/>
    </source>
</evidence>
<organism evidence="10 11">
    <name type="scientific">Diversispora epigaea</name>
    <dbReference type="NCBI Taxonomy" id="1348612"/>
    <lineage>
        <taxon>Eukaryota</taxon>
        <taxon>Fungi</taxon>
        <taxon>Fungi incertae sedis</taxon>
        <taxon>Mucoromycota</taxon>
        <taxon>Glomeromycotina</taxon>
        <taxon>Glomeromycetes</taxon>
        <taxon>Diversisporales</taxon>
        <taxon>Diversisporaceae</taxon>
        <taxon>Diversispora</taxon>
    </lineage>
</organism>
<feature type="zinc finger region" description="C3H1-type" evidence="6">
    <location>
        <begin position="125"/>
        <end position="152"/>
    </location>
</feature>